<reference evidence="1" key="1">
    <citation type="journal article" date="2021" name="Nat. Commun.">
        <title>Genetic determinants of endophytism in the Arabidopsis root mycobiome.</title>
        <authorList>
            <person name="Mesny F."/>
            <person name="Miyauchi S."/>
            <person name="Thiergart T."/>
            <person name="Pickel B."/>
            <person name="Atanasova L."/>
            <person name="Karlsson M."/>
            <person name="Huettel B."/>
            <person name="Barry K.W."/>
            <person name="Haridas S."/>
            <person name="Chen C."/>
            <person name="Bauer D."/>
            <person name="Andreopoulos W."/>
            <person name="Pangilinan J."/>
            <person name="LaButti K."/>
            <person name="Riley R."/>
            <person name="Lipzen A."/>
            <person name="Clum A."/>
            <person name="Drula E."/>
            <person name="Henrissat B."/>
            <person name="Kohler A."/>
            <person name="Grigoriev I.V."/>
            <person name="Martin F.M."/>
            <person name="Hacquard S."/>
        </authorList>
    </citation>
    <scope>NUCLEOTIDE SEQUENCE</scope>
    <source>
        <strain evidence="1">MPI-CAGE-AT-0016</strain>
    </source>
</reference>
<protein>
    <submittedName>
        <fullName evidence="1">Alpha/Beta hydrolase protein</fullName>
    </submittedName>
</protein>
<dbReference type="Proteomes" id="UP000813385">
    <property type="component" value="Unassembled WGS sequence"/>
</dbReference>
<proteinExistence type="predicted"/>
<dbReference type="AlphaFoldDB" id="A0A8K0TGJ6"/>
<dbReference type="PANTHER" id="PTHR47381">
    <property type="entry name" value="ALPHA/BETA-HYDROLASES SUPERFAMILY PROTEIN"/>
    <property type="match status" value="1"/>
</dbReference>
<keyword evidence="2" id="KW-1185">Reference proteome</keyword>
<dbReference type="EMBL" id="JAGPXD010000004">
    <property type="protein sequence ID" value="KAH7358063.1"/>
    <property type="molecule type" value="Genomic_DNA"/>
</dbReference>
<name>A0A8K0TGJ6_9PEZI</name>
<dbReference type="Gene3D" id="3.40.50.1820">
    <property type="entry name" value="alpha/beta hydrolase"/>
    <property type="match status" value="1"/>
</dbReference>
<comment type="caution">
    <text evidence="1">The sequence shown here is derived from an EMBL/GenBank/DDBJ whole genome shotgun (WGS) entry which is preliminary data.</text>
</comment>
<dbReference type="GO" id="GO:0016787">
    <property type="term" value="F:hydrolase activity"/>
    <property type="evidence" value="ECO:0007669"/>
    <property type="project" value="UniProtKB-KW"/>
</dbReference>
<sequence length="360" mass="39213">MAEANPMANSASPDGSKHHILMAGLACDVYGLDELASNPPTAISCLWLHHPRTRAKEDMQSFATRMIDAWALRKKTLKGANSHRGLIVVAFDQRNHGGRLVDNRANAAWRSGNPAHAPDMFGAIRGMVSDNAGLMDLVEGYVRMEIEGRGVEWTGGVDQHLVLGVSLGGHSAWQAFFGEERVSAAVVIIGCPDFMALLSNRARLSKRETFKAQDDGSSFLGSRDFPQDLVRACLRYDPKGILFGTEAVRDPESEEEKRRLKGLLDARIKGKRVLVCSGGDDKLVPYAMSKPFVRFLERAIWSWYADGGVTVVNKVYDGVGHAFSEGMVGDAVEFLIEEIAAAPVAVPRAGTFGEEGKSRI</sequence>
<evidence type="ECO:0000313" key="2">
    <source>
        <dbReference type="Proteomes" id="UP000813385"/>
    </source>
</evidence>
<dbReference type="PANTHER" id="PTHR47381:SF3">
    <property type="entry name" value="ALPHA_BETA-HYDROLASES SUPERFAMILY PROTEIN"/>
    <property type="match status" value="1"/>
</dbReference>
<dbReference type="InterPro" id="IPR029058">
    <property type="entry name" value="AB_hydrolase_fold"/>
</dbReference>
<gene>
    <name evidence="1" type="ORF">B0T11DRAFT_99376</name>
</gene>
<dbReference type="OrthoDB" id="2152248at2759"/>
<keyword evidence="1" id="KW-0378">Hydrolase</keyword>
<organism evidence="1 2">
    <name type="scientific">Plectosphaerella cucumerina</name>
    <dbReference type="NCBI Taxonomy" id="40658"/>
    <lineage>
        <taxon>Eukaryota</taxon>
        <taxon>Fungi</taxon>
        <taxon>Dikarya</taxon>
        <taxon>Ascomycota</taxon>
        <taxon>Pezizomycotina</taxon>
        <taxon>Sordariomycetes</taxon>
        <taxon>Hypocreomycetidae</taxon>
        <taxon>Glomerellales</taxon>
        <taxon>Plectosphaerellaceae</taxon>
        <taxon>Plectosphaerella</taxon>
    </lineage>
</organism>
<dbReference type="SUPFAM" id="SSF53474">
    <property type="entry name" value="alpha/beta-Hydrolases"/>
    <property type="match status" value="1"/>
</dbReference>
<accession>A0A8K0TGJ6</accession>
<evidence type="ECO:0000313" key="1">
    <source>
        <dbReference type="EMBL" id="KAH7358063.1"/>
    </source>
</evidence>